<reference evidence="3" key="1">
    <citation type="journal article" date="2017" name="Nat. Ecol. Evol.">
        <title>Genome expansion and lineage-specific genetic innovations in the forest pathogenic fungi Armillaria.</title>
        <authorList>
            <person name="Sipos G."/>
            <person name="Prasanna A.N."/>
            <person name="Walter M.C."/>
            <person name="O'Connor E."/>
            <person name="Balint B."/>
            <person name="Krizsan K."/>
            <person name="Kiss B."/>
            <person name="Hess J."/>
            <person name="Varga T."/>
            <person name="Slot J."/>
            <person name="Riley R."/>
            <person name="Boka B."/>
            <person name="Rigling D."/>
            <person name="Barry K."/>
            <person name="Lee J."/>
            <person name="Mihaltcheva S."/>
            <person name="LaButti K."/>
            <person name="Lipzen A."/>
            <person name="Waldron R."/>
            <person name="Moloney N.M."/>
            <person name="Sperisen C."/>
            <person name="Kredics L."/>
            <person name="Vagvoelgyi C."/>
            <person name="Patrignani A."/>
            <person name="Fitzpatrick D."/>
            <person name="Nagy I."/>
            <person name="Doyle S."/>
            <person name="Anderson J.B."/>
            <person name="Grigoriev I.V."/>
            <person name="Gueldener U."/>
            <person name="Muensterkoetter M."/>
            <person name="Nagy L.G."/>
        </authorList>
    </citation>
    <scope>NUCLEOTIDE SEQUENCE [LARGE SCALE GENOMIC DNA]</scope>
    <source>
        <strain evidence="3">C18/9</strain>
    </source>
</reference>
<feature type="compositionally biased region" description="Pro residues" evidence="1">
    <location>
        <begin position="513"/>
        <end position="525"/>
    </location>
</feature>
<organism evidence="2 3">
    <name type="scientific">Armillaria ostoyae</name>
    <name type="common">Armillaria root rot fungus</name>
    <dbReference type="NCBI Taxonomy" id="47428"/>
    <lineage>
        <taxon>Eukaryota</taxon>
        <taxon>Fungi</taxon>
        <taxon>Dikarya</taxon>
        <taxon>Basidiomycota</taxon>
        <taxon>Agaricomycotina</taxon>
        <taxon>Agaricomycetes</taxon>
        <taxon>Agaricomycetidae</taxon>
        <taxon>Agaricales</taxon>
        <taxon>Marasmiineae</taxon>
        <taxon>Physalacriaceae</taxon>
        <taxon>Armillaria</taxon>
    </lineage>
</organism>
<feature type="region of interest" description="Disordered" evidence="1">
    <location>
        <begin position="112"/>
        <end position="214"/>
    </location>
</feature>
<feature type="region of interest" description="Disordered" evidence="1">
    <location>
        <begin position="386"/>
        <end position="458"/>
    </location>
</feature>
<dbReference type="EMBL" id="FUEG01000043">
    <property type="protein sequence ID" value="SJL17385.1"/>
    <property type="molecule type" value="Genomic_DNA"/>
</dbReference>
<dbReference type="OrthoDB" id="3068543at2759"/>
<protein>
    <submittedName>
        <fullName evidence="2">Uncharacterized protein</fullName>
    </submittedName>
</protein>
<dbReference type="Proteomes" id="UP000219338">
    <property type="component" value="Unassembled WGS sequence"/>
</dbReference>
<name>A0A284S8P2_ARMOS</name>
<evidence type="ECO:0000256" key="1">
    <source>
        <dbReference type="SAM" id="MobiDB-lite"/>
    </source>
</evidence>
<feature type="compositionally biased region" description="Pro residues" evidence="1">
    <location>
        <begin position="116"/>
        <end position="126"/>
    </location>
</feature>
<feature type="region of interest" description="Disordered" evidence="1">
    <location>
        <begin position="19"/>
        <end position="38"/>
    </location>
</feature>
<feature type="compositionally biased region" description="Pro residues" evidence="1">
    <location>
        <begin position="137"/>
        <end position="146"/>
    </location>
</feature>
<evidence type="ECO:0000313" key="3">
    <source>
        <dbReference type="Proteomes" id="UP000219338"/>
    </source>
</evidence>
<feature type="region of interest" description="Disordered" evidence="1">
    <location>
        <begin position="473"/>
        <end position="525"/>
    </location>
</feature>
<accession>A0A284S8P2</accession>
<gene>
    <name evidence="2" type="ORF">ARMOST_20935</name>
</gene>
<feature type="compositionally biased region" description="Pro residues" evidence="1">
    <location>
        <begin position="386"/>
        <end position="397"/>
    </location>
</feature>
<evidence type="ECO:0000313" key="2">
    <source>
        <dbReference type="EMBL" id="SJL17385.1"/>
    </source>
</evidence>
<dbReference type="AlphaFoldDB" id="A0A284S8P2"/>
<feature type="compositionally biased region" description="Polar residues" evidence="1">
    <location>
        <begin position="204"/>
        <end position="214"/>
    </location>
</feature>
<sequence>MSYPTNQEQHWMNHWWNQTQRQSGGDQPPQTPQRNFQEDEYQHHPEMQPLAPVTFHEPPRPPCLRMTGTYRLGTSSSHHPPMTLPTFHPLSGQLRQSNPATSGCSLLCPVSVSSYDPPPDTFPPLSPAARRMMHPGTPQPHQPPTSLPQTASSQSTPTMKTISISLSTAPSQNKEDPTPQSWSPPGQSHPAPRSPATPYPSMMTFPNPSPTMTTHPLPYSSPDTETGMTHSISMGPTMSGTSSVTWTEEFLAPTALRPGNYADTMSRFTSISEGRNEPQWDGTSQWNEGIQFLEGEEIRPSPPESLPIETGRYTLLHPDPNYMGEGEGGQSRSRRNWQEHYSYSRPDNDIWTTCPENYNQFNHFHYDEETFNGFVTETLRYELPQYPFPLPDSPPQGPYSNIPYAPHPRCIQKYRPPQYGTHPMGGQDPPNDPPIDVDPDDCQEGGSNNPPTEPTKEEHLQAACLKHDMIWNLNQTDTPNDDDDKGKRPARGRPFVPNWREPLHNRDNQFSVPRPPPGQGHPHPMPQPIGTAPSDAAYLGIKPILMQPPKPFHGDHDDIERFIGDCLTYFEAFATYFLLDSQTVPFATSYFEGPAKQWWVYKCPDFWSNDDDDPTPARF</sequence>
<feature type="compositionally biased region" description="Polar residues" evidence="1">
    <location>
        <begin position="147"/>
        <end position="186"/>
    </location>
</feature>
<proteinExistence type="predicted"/>
<keyword evidence="3" id="KW-1185">Reference proteome</keyword>